<evidence type="ECO:0000259" key="4">
    <source>
        <dbReference type="PROSITE" id="PS01124"/>
    </source>
</evidence>
<evidence type="ECO:0000256" key="2">
    <source>
        <dbReference type="ARBA" id="ARBA00023125"/>
    </source>
</evidence>
<dbReference type="SMART" id="SM00342">
    <property type="entry name" value="HTH_ARAC"/>
    <property type="match status" value="1"/>
</dbReference>
<dbReference type="SUPFAM" id="SSF46689">
    <property type="entry name" value="Homeodomain-like"/>
    <property type="match status" value="2"/>
</dbReference>
<dbReference type="PANTHER" id="PTHR43280">
    <property type="entry name" value="ARAC-FAMILY TRANSCRIPTIONAL REGULATOR"/>
    <property type="match status" value="1"/>
</dbReference>
<sequence length="302" mass="34713">MEIHQALNTYVTKLMKPQLLKVSTSPAHSFSARRDTIPYANNRWHYHREIELIHFEKGNGTQFIGDSICNFSSGDVVLIGSNLPHYWSFDSAYFNSSNQTDADVRVAHFNEDFWGMDFLNLPENTHIKQLLQQAKQGISVQGAARIQVRKLLEELITTEGTKRIILLIEALTAIAQTKEIQLLSSVGFNPHFQHGEKDRINNIYDFALQHFRQRIALDEVAEIAGMSSNAFCRYFKSRTGKTFSQFLIEIRVGHACKLLIENNMNVKQVCYESGFHNFAGFHKYFKQITGKSPLNYQRAYLK</sequence>
<feature type="domain" description="HTH araC/xylS-type" evidence="4">
    <location>
        <begin position="201"/>
        <end position="299"/>
    </location>
</feature>
<dbReference type="InterPro" id="IPR018060">
    <property type="entry name" value="HTH_AraC"/>
</dbReference>
<dbReference type="Gene3D" id="1.10.10.60">
    <property type="entry name" value="Homeodomain-like"/>
    <property type="match status" value="2"/>
</dbReference>
<dbReference type="PANTHER" id="PTHR43280:SF27">
    <property type="entry name" value="TRANSCRIPTIONAL REGULATOR MTLR"/>
    <property type="match status" value="1"/>
</dbReference>
<dbReference type="SUPFAM" id="SSF51182">
    <property type="entry name" value="RmlC-like cupins"/>
    <property type="match status" value="1"/>
</dbReference>
<dbReference type="PROSITE" id="PS00041">
    <property type="entry name" value="HTH_ARAC_FAMILY_1"/>
    <property type="match status" value="1"/>
</dbReference>
<evidence type="ECO:0000256" key="1">
    <source>
        <dbReference type="ARBA" id="ARBA00023015"/>
    </source>
</evidence>
<evidence type="ECO:0000313" key="5">
    <source>
        <dbReference type="EMBL" id="GGC20873.1"/>
    </source>
</evidence>
<dbReference type="Pfam" id="PF02311">
    <property type="entry name" value="AraC_binding"/>
    <property type="match status" value="1"/>
</dbReference>
<dbReference type="Proteomes" id="UP000597338">
    <property type="component" value="Unassembled WGS sequence"/>
</dbReference>
<dbReference type="Pfam" id="PF12833">
    <property type="entry name" value="HTH_18"/>
    <property type="match status" value="1"/>
</dbReference>
<dbReference type="EMBL" id="BMIK01000002">
    <property type="protein sequence ID" value="GGC20873.1"/>
    <property type="molecule type" value="Genomic_DNA"/>
</dbReference>
<name>A0ABQ1L9P5_9SPHI</name>
<accession>A0ABQ1L9P5</accession>
<protein>
    <submittedName>
        <fullName evidence="5">AraC family transcriptional regulator</fullName>
    </submittedName>
</protein>
<dbReference type="Gene3D" id="2.60.120.10">
    <property type="entry name" value="Jelly Rolls"/>
    <property type="match status" value="1"/>
</dbReference>
<gene>
    <name evidence="5" type="ORF">GCM10011386_10970</name>
</gene>
<keyword evidence="1" id="KW-0805">Transcription regulation</keyword>
<dbReference type="InterPro" id="IPR003313">
    <property type="entry name" value="AraC-bd"/>
</dbReference>
<comment type="caution">
    <text evidence="5">The sequence shown here is derived from an EMBL/GenBank/DDBJ whole genome shotgun (WGS) entry which is preliminary data.</text>
</comment>
<dbReference type="CDD" id="cd06976">
    <property type="entry name" value="cupin_MtlR-like_N"/>
    <property type="match status" value="1"/>
</dbReference>
<evidence type="ECO:0000313" key="6">
    <source>
        <dbReference type="Proteomes" id="UP000597338"/>
    </source>
</evidence>
<reference evidence="6" key="1">
    <citation type="journal article" date="2019" name="Int. J. Syst. Evol. Microbiol.">
        <title>The Global Catalogue of Microorganisms (GCM) 10K type strain sequencing project: providing services to taxonomists for standard genome sequencing and annotation.</title>
        <authorList>
            <consortium name="The Broad Institute Genomics Platform"/>
            <consortium name="The Broad Institute Genome Sequencing Center for Infectious Disease"/>
            <person name="Wu L."/>
            <person name="Ma J."/>
        </authorList>
    </citation>
    <scope>NUCLEOTIDE SEQUENCE [LARGE SCALE GENOMIC DNA]</scope>
    <source>
        <strain evidence="6">CGMCC 1.15342</strain>
    </source>
</reference>
<dbReference type="PROSITE" id="PS01124">
    <property type="entry name" value="HTH_ARAC_FAMILY_2"/>
    <property type="match status" value="1"/>
</dbReference>
<evidence type="ECO:0000256" key="3">
    <source>
        <dbReference type="ARBA" id="ARBA00023163"/>
    </source>
</evidence>
<keyword evidence="6" id="KW-1185">Reference proteome</keyword>
<dbReference type="InterPro" id="IPR014710">
    <property type="entry name" value="RmlC-like_jellyroll"/>
</dbReference>
<dbReference type="InterPro" id="IPR009057">
    <property type="entry name" value="Homeodomain-like_sf"/>
</dbReference>
<dbReference type="InterPro" id="IPR011051">
    <property type="entry name" value="RmlC_Cupin_sf"/>
</dbReference>
<proteinExistence type="predicted"/>
<dbReference type="RefSeq" id="WP_308420735.1">
    <property type="nucleotide sequence ID" value="NZ_BMIK01000002.1"/>
</dbReference>
<keyword evidence="3" id="KW-0804">Transcription</keyword>
<dbReference type="InterPro" id="IPR018062">
    <property type="entry name" value="HTH_AraC-typ_CS"/>
</dbReference>
<keyword evidence="2" id="KW-0238">DNA-binding</keyword>
<organism evidence="5 6">
    <name type="scientific">Parapedobacter defluvii</name>
    <dbReference type="NCBI Taxonomy" id="2045106"/>
    <lineage>
        <taxon>Bacteria</taxon>
        <taxon>Pseudomonadati</taxon>
        <taxon>Bacteroidota</taxon>
        <taxon>Sphingobacteriia</taxon>
        <taxon>Sphingobacteriales</taxon>
        <taxon>Sphingobacteriaceae</taxon>
        <taxon>Parapedobacter</taxon>
    </lineage>
</organism>